<feature type="region of interest" description="Disordered" evidence="1">
    <location>
        <begin position="56"/>
        <end position="77"/>
    </location>
</feature>
<keyword evidence="3" id="KW-1185">Reference proteome</keyword>
<dbReference type="EMBL" id="JAWQEG010000179">
    <property type="protein sequence ID" value="KAK3893747.1"/>
    <property type="molecule type" value="Genomic_DNA"/>
</dbReference>
<gene>
    <name evidence="2" type="ORF">Pcinc_002450</name>
</gene>
<proteinExistence type="predicted"/>
<reference evidence="2" key="1">
    <citation type="submission" date="2023-10" db="EMBL/GenBank/DDBJ databases">
        <title>Genome assemblies of two species of porcelain crab, Petrolisthes cinctipes and Petrolisthes manimaculis (Anomura: Porcellanidae).</title>
        <authorList>
            <person name="Angst P."/>
        </authorList>
    </citation>
    <scope>NUCLEOTIDE SEQUENCE</scope>
    <source>
        <strain evidence="2">PB745_01</strain>
        <tissue evidence="2">Gill</tissue>
    </source>
</reference>
<evidence type="ECO:0000313" key="2">
    <source>
        <dbReference type="EMBL" id="KAK3893747.1"/>
    </source>
</evidence>
<protein>
    <submittedName>
        <fullName evidence="2">Uncharacterized protein</fullName>
    </submittedName>
</protein>
<evidence type="ECO:0000313" key="3">
    <source>
        <dbReference type="Proteomes" id="UP001286313"/>
    </source>
</evidence>
<dbReference type="AlphaFoldDB" id="A0AAE1GKY9"/>
<comment type="caution">
    <text evidence="2">The sequence shown here is derived from an EMBL/GenBank/DDBJ whole genome shotgun (WGS) entry which is preliminary data.</text>
</comment>
<dbReference type="Proteomes" id="UP001286313">
    <property type="component" value="Unassembled WGS sequence"/>
</dbReference>
<evidence type="ECO:0000256" key="1">
    <source>
        <dbReference type="SAM" id="MobiDB-lite"/>
    </source>
</evidence>
<sequence>MLSNSQCGGVILATGLALVTLYTERRPEHPPTLNSYKAIHPTSELLVNKYNLYATHPRPHLNPYTDDQHHRGENRHK</sequence>
<accession>A0AAE1GKY9</accession>
<organism evidence="2 3">
    <name type="scientific">Petrolisthes cinctipes</name>
    <name type="common">Flat porcelain crab</name>
    <dbReference type="NCBI Taxonomy" id="88211"/>
    <lineage>
        <taxon>Eukaryota</taxon>
        <taxon>Metazoa</taxon>
        <taxon>Ecdysozoa</taxon>
        <taxon>Arthropoda</taxon>
        <taxon>Crustacea</taxon>
        <taxon>Multicrustacea</taxon>
        <taxon>Malacostraca</taxon>
        <taxon>Eumalacostraca</taxon>
        <taxon>Eucarida</taxon>
        <taxon>Decapoda</taxon>
        <taxon>Pleocyemata</taxon>
        <taxon>Anomura</taxon>
        <taxon>Galatheoidea</taxon>
        <taxon>Porcellanidae</taxon>
        <taxon>Petrolisthes</taxon>
    </lineage>
</organism>
<name>A0AAE1GKY9_PETCI</name>